<keyword evidence="4 5" id="KW-0472">Membrane</keyword>
<feature type="transmembrane region" description="Helical" evidence="5">
    <location>
        <begin position="48"/>
        <end position="73"/>
    </location>
</feature>
<proteinExistence type="predicted"/>
<name>A0AAV4DF97_9GAST</name>
<dbReference type="EMBL" id="BLXT01007821">
    <property type="protein sequence ID" value="GFO42779.1"/>
    <property type="molecule type" value="Genomic_DNA"/>
</dbReference>
<accession>A0AAV4DF97</accession>
<evidence type="ECO:0000313" key="7">
    <source>
        <dbReference type="EMBL" id="GFO42779.1"/>
    </source>
</evidence>
<dbReference type="Gene3D" id="1.20.1070.10">
    <property type="entry name" value="Rhodopsin 7-helix transmembrane proteins"/>
    <property type="match status" value="1"/>
</dbReference>
<keyword evidence="2 5" id="KW-0812">Transmembrane</keyword>
<gene>
    <name evidence="7" type="ORF">PoB_006928400</name>
</gene>
<comment type="subcellular location">
    <subcellularLocation>
        <location evidence="1">Membrane</location>
    </subcellularLocation>
</comment>
<dbReference type="Proteomes" id="UP000735302">
    <property type="component" value="Unassembled WGS sequence"/>
</dbReference>
<evidence type="ECO:0000256" key="3">
    <source>
        <dbReference type="ARBA" id="ARBA00022989"/>
    </source>
</evidence>
<dbReference type="PROSITE" id="PS50262">
    <property type="entry name" value="G_PROTEIN_RECEP_F1_2"/>
    <property type="match status" value="1"/>
</dbReference>
<dbReference type="AlphaFoldDB" id="A0AAV4DF97"/>
<dbReference type="GO" id="GO:0016020">
    <property type="term" value="C:membrane"/>
    <property type="evidence" value="ECO:0007669"/>
    <property type="project" value="UniProtKB-SubCell"/>
</dbReference>
<feature type="transmembrane region" description="Helical" evidence="5">
    <location>
        <begin position="85"/>
        <end position="107"/>
    </location>
</feature>
<dbReference type="InterPro" id="IPR017452">
    <property type="entry name" value="GPCR_Rhodpsn_7TM"/>
</dbReference>
<reference evidence="7 8" key="1">
    <citation type="journal article" date="2021" name="Elife">
        <title>Chloroplast acquisition without the gene transfer in kleptoplastic sea slugs, Plakobranchus ocellatus.</title>
        <authorList>
            <person name="Maeda T."/>
            <person name="Takahashi S."/>
            <person name="Yoshida T."/>
            <person name="Shimamura S."/>
            <person name="Takaki Y."/>
            <person name="Nagai Y."/>
            <person name="Toyoda A."/>
            <person name="Suzuki Y."/>
            <person name="Arimoto A."/>
            <person name="Ishii H."/>
            <person name="Satoh N."/>
            <person name="Nishiyama T."/>
            <person name="Hasebe M."/>
            <person name="Maruyama T."/>
            <person name="Minagawa J."/>
            <person name="Obokata J."/>
            <person name="Shigenobu S."/>
        </authorList>
    </citation>
    <scope>NUCLEOTIDE SEQUENCE [LARGE SCALE GENOMIC DNA]</scope>
</reference>
<organism evidence="7 8">
    <name type="scientific">Plakobranchus ocellatus</name>
    <dbReference type="NCBI Taxonomy" id="259542"/>
    <lineage>
        <taxon>Eukaryota</taxon>
        <taxon>Metazoa</taxon>
        <taxon>Spiralia</taxon>
        <taxon>Lophotrochozoa</taxon>
        <taxon>Mollusca</taxon>
        <taxon>Gastropoda</taxon>
        <taxon>Heterobranchia</taxon>
        <taxon>Euthyneura</taxon>
        <taxon>Panpulmonata</taxon>
        <taxon>Sacoglossa</taxon>
        <taxon>Placobranchoidea</taxon>
        <taxon>Plakobranchidae</taxon>
        <taxon>Plakobranchus</taxon>
    </lineage>
</organism>
<evidence type="ECO:0000256" key="1">
    <source>
        <dbReference type="ARBA" id="ARBA00004370"/>
    </source>
</evidence>
<comment type="caution">
    <text evidence="7">The sequence shown here is derived from an EMBL/GenBank/DDBJ whole genome shotgun (WGS) entry which is preliminary data.</text>
</comment>
<keyword evidence="7" id="KW-0675">Receptor</keyword>
<evidence type="ECO:0000256" key="5">
    <source>
        <dbReference type="SAM" id="Phobius"/>
    </source>
</evidence>
<keyword evidence="3 5" id="KW-1133">Transmembrane helix</keyword>
<sequence length="113" mass="12489">MTTDTQVPDSTGILPTIDPSDLDSDMIHDLASNGSGNEHFRSMSDAGYTFIATMLTVTFVLGSFINGLCLFVFARNKRLRSPTNVFVIALNLCDFFMCFCGKCILLFPTVTFR</sequence>
<evidence type="ECO:0000313" key="8">
    <source>
        <dbReference type="Proteomes" id="UP000735302"/>
    </source>
</evidence>
<keyword evidence="8" id="KW-1185">Reference proteome</keyword>
<evidence type="ECO:0000256" key="4">
    <source>
        <dbReference type="ARBA" id="ARBA00023136"/>
    </source>
</evidence>
<feature type="domain" description="G-protein coupled receptors family 1 profile" evidence="6">
    <location>
        <begin position="65"/>
        <end position="113"/>
    </location>
</feature>
<protein>
    <submittedName>
        <fullName evidence="7">Class a rhodopsin G-protein coupled receptor gprop2</fullName>
    </submittedName>
</protein>
<evidence type="ECO:0000256" key="2">
    <source>
        <dbReference type="ARBA" id="ARBA00022692"/>
    </source>
</evidence>
<dbReference type="SUPFAM" id="SSF81321">
    <property type="entry name" value="Family A G protein-coupled receptor-like"/>
    <property type="match status" value="1"/>
</dbReference>
<evidence type="ECO:0000259" key="6">
    <source>
        <dbReference type="PROSITE" id="PS50262"/>
    </source>
</evidence>